<dbReference type="Gene3D" id="3.60.120.10">
    <property type="entry name" value="Anthranilate synthase"/>
    <property type="match status" value="1"/>
</dbReference>
<dbReference type="InterPro" id="IPR015890">
    <property type="entry name" value="Chorismate_C"/>
</dbReference>
<name>A0A2T4IJV9_9RHOO</name>
<dbReference type="SUPFAM" id="SSF56752">
    <property type="entry name" value="D-aminoacid aminotransferase-like PLP-dependent enzymes"/>
    <property type="match status" value="1"/>
</dbReference>
<dbReference type="SUPFAM" id="SSF56322">
    <property type="entry name" value="ADC synthase"/>
    <property type="match status" value="1"/>
</dbReference>
<dbReference type="AlphaFoldDB" id="A0A2T4IJV9"/>
<dbReference type="NCBIfam" id="TIGR00553">
    <property type="entry name" value="pabB"/>
    <property type="match status" value="1"/>
</dbReference>
<dbReference type="PRINTS" id="PR00095">
    <property type="entry name" value="ANTSNTHASEI"/>
</dbReference>
<reference evidence="2 3" key="1">
    <citation type="submission" date="2018-03" db="EMBL/GenBank/DDBJ databases">
        <authorList>
            <person name="Keele B.F."/>
        </authorList>
    </citation>
    <scope>NUCLEOTIDE SEQUENCE [LARGE SCALE GENOMIC DNA]</scope>
    <source>
        <strain evidence="2 3">D20</strain>
    </source>
</reference>
<dbReference type="GO" id="GO:0000162">
    <property type="term" value="P:L-tryptophan biosynthetic process"/>
    <property type="evidence" value="ECO:0007669"/>
    <property type="project" value="TreeGrafter"/>
</dbReference>
<feature type="domain" description="Chorismate-utilising enzyme C-terminal" evidence="1">
    <location>
        <begin position="129"/>
        <end position="375"/>
    </location>
</feature>
<gene>
    <name evidence="2" type="primary">pabB</name>
    <name evidence="2" type="ORF">C8261_01200</name>
</gene>
<dbReference type="RefSeq" id="WP_107491823.1">
    <property type="nucleotide sequence ID" value="NZ_PZKC01000001.1"/>
</dbReference>
<dbReference type="InterPro" id="IPR005802">
    <property type="entry name" value="ADC_synth_comp_1"/>
</dbReference>
<keyword evidence="3" id="KW-1185">Reference proteome</keyword>
<evidence type="ECO:0000313" key="3">
    <source>
        <dbReference type="Proteomes" id="UP000241193"/>
    </source>
</evidence>
<dbReference type="Gene3D" id="3.30.470.10">
    <property type="match status" value="1"/>
</dbReference>
<protein>
    <submittedName>
        <fullName evidence="2">Aminodeoxychorismate synthase component I</fullName>
    </submittedName>
</protein>
<dbReference type="Gene3D" id="3.20.10.10">
    <property type="entry name" value="D-amino Acid Aminotransferase, subunit A, domain 2"/>
    <property type="match status" value="1"/>
</dbReference>
<dbReference type="PANTHER" id="PTHR11236:SF50">
    <property type="entry name" value="AMINODEOXYCHORISMATE SYNTHASE COMPONENT 1"/>
    <property type="match status" value="1"/>
</dbReference>
<sequence length="593" mass="64706">MLPPPPFALFDDNLSDAGDLLLHGLQQTLRCHAVDEIAATFAAIDAARRKGLWVAIAIDYEFGHLLETRLRACARPSPGARPLLTAWVFSHAHRQDAARTSADFDRAVSTLDEHEALAGVCNLHPGLGEEAYHAAVERVRALIHAGDCYQVNYTFPCHGRAYGSTTALYRRLRNAQPVRYGAWVHDGSEQILSRSPELFVERHGRQLRCRPMKGTAARNRPAHELSASAKNRAENVMIVDLIRNDLGRLAPAGGVRVEALCEVEAYPSVWQMTSTVSAAPVDADLLDILCALFPCGSVTGAPRIRAMEIIRELEENPRGLYCGALGWLAPDGDFRFSVPIRTVVVDAAGNATLGVGSGIVADSTAAEEWRECLLKARFLREAGGGFGLIETLRCEPASATPYGLLERHLHRLRQSARCFGFELQEAALRAALAQIATTAHAEVLRVRIEVHADGQFDLASTPLGETPQGATVTLNDSVLDSGDLLLRHKTTARTLYDRALAEAMEKGHFDTLFFNERGELCEGARSSVFVDIDGTLCTPPLHCGLLDGVWRRLMLDEGRARERVLHRADLAAARAVFVGNALRGMTQVQVVDA</sequence>
<dbReference type="GO" id="GO:0046820">
    <property type="term" value="F:4-amino-4-deoxychorismate synthase activity"/>
    <property type="evidence" value="ECO:0007669"/>
    <property type="project" value="TreeGrafter"/>
</dbReference>
<dbReference type="GO" id="GO:0009396">
    <property type="term" value="P:folic acid-containing compound biosynthetic process"/>
    <property type="evidence" value="ECO:0007669"/>
    <property type="project" value="InterPro"/>
</dbReference>
<dbReference type="OrthoDB" id="9803598at2"/>
<dbReference type="InterPro" id="IPR019999">
    <property type="entry name" value="Anth_synth_I-like"/>
</dbReference>
<dbReference type="PANTHER" id="PTHR11236">
    <property type="entry name" value="AMINOBENZOATE/ANTHRANILATE SYNTHASE"/>
    <property type="match status" value="1"/>
</dbReference>
<dbReference type="InterPro" id="IPR001544">
    <property type="entry name" value="Aminotrans_IV"/>
</dbReference>
<dbReference type="InterPro" id="IPR036038">
    <property type="entry name" value="Aminotransferase-like"/>
</dbReference>
<dbReference type="InterPro" id="IPR043132">
    <property type="entry name" value="BCAT-like_C"/>
</dbReference>
<dbReference type="InterPro" id="IPR005801">
    <property type="entry name" value="ADC_synthase"/>
</dbReference>
<accession>A0A2T4IJV9</accession>
<dbReference type="Pfam" id="PF00425">
    <property type="entry name" value="Chorismate_bind"/>
    <property type="match status" value="1"/>
</dbReference>
<evidence type="ECO:0000313" key="2">
    <source>
        <dbReference type="EMBL" id="PTD98063.1"/>
    </source>
</evidence>
<dbReference type="Pfam" id="PF01063">
    <property type="entry name" value="Aminotran_4"/>
    <property type="match status" value="1"/>
</dbReference>
<dbReference type="Proteomes" id="UP000241193">
    <property type="component" value="Unassembled WGS sequence"/>
</dbReference>
<proteinExistence type="predicted"/>
<dbReference type="InterPro" id="IPR043131">
    <property type="entry name" value="BCAT-like_N"/>
</dbReference>
<reference evidence="2 3" key="2">
    <citation type="submission" date="2018-04" db="EMBL/GenBank/DDBJ databases">
        <title>Thauera lacus sp. nov., isolated from an saline lake in Inner Mongolia, China.</title>
        <authorList>
            <person name="Liang Q.-Y."/>
        </authorList>
    </citation>
    <scope>NUCLEOTIDE SEQUENCE [LARGE SCALE GENOMIC DNA]</scope>
    <source>
        <strain evidence="2 3">D20</strain>
    </source>
</reference>
<comment type="caution">
    <text evidence="2">The sequence shown here is derived from an EMBL/GenBank/DDBJ whole genome shotgun (WGS) entry which is preliminary data.</text>
</comment>
<organism evidence="2 3">
    <name type="scientific">Pseudothauera lacus</name>
    <dbReference type="NCBI Taxonomy" id="2136175"/>
    <lineage>
        <taxon>Bacteria</taxon>
        <taxon>Pseudomonadati</taxon>
        <taxon>Pseudomonadota</taxon>
        <taxon>Betaproteobacteria</taxon>
        <taxon>Rhodocyclales</taxon>
        <taxon>Zoogloeaceae</taxon>
        <taxon>Pseudothauera</taxon>
    </lineage>
</organism>
<evidence type="ECO:0000259" key="1">
    <source>
        <dbReference type="Pfam" id="PF00425"/>
    </source>
</evidence>
<dbReference type="EMBL" id="PZKC01000001">
    <property type="protein sequence ID" value="PTD98063.1"/>
    <property type="molecule type" value="Genomic_DNA"/>
</dbReference>